<proteinExistence type="predicted"/>
<evidence type="ECO:0000256" key="2">
    <source>
        <dbReference type="ARBA" id="ARBA00023134"/>
    </source>
</evidence>
<reference evidence="4" key="1">
    <citation type="submission" date="2013-08" db="EMBL/GenBank/DDBJ databases">
        <authorList>
            <person name="Mendez C."/>
            <person name="Richter M."/>
            <person name="Ferrer M."/>
            <person name="Sanchez J."/>
        </authorList>
    </citation>
    <scope>NUCLEOTIDE SEQUENCE</scope>
</reference>
<dbReference type="GO" id="GO:0005525">
    <property type="term" value="F:GTP binding"/>
    <property type="evidence" value="ECO:0007669"/>
    <property type="project" value="UniProtKB-KW"/>
</dbReference>
<dbReference type="NCBIfam" id="TIGR00231">
    <property type="entry name" value="small_GTP"/>
    <property type="match status" value="1"/>
</dbReference>
<comment type="caution">
    <text evidence="4">The sequence shown here is derived from an EMBL/GenBank/DDBJ whole genome shotgun (WGS) entry which is preliminary data.</text>
</comment>
<dbReference type="InterPro" id="IPR000795">
    <property type="entry name" value="T_Tr_GTP-bd_dom"/>
</dbReference>
<dbReference type="GO" id="GO:0003746">
    <property type="term" value="F:translation elongation factor activity"/>
    <property type="evidence" value="ECO:0007669"/>
    <property type="project" value="UniProtKB-KW"/>
</dbReference>
<dbReference type="Gene3D" id="3.40.50.300">
    <property type="entry name" value="P-loop containing nucleotide triphosphate hydrolases"/>
    <property type="match status" value="1"/>
</dbReference>
<dbReference type="AlphaFoldDB" id="T0YPX8"/>
<keyword evidence="4" id="KW-0251">Elongation factor</keyword>
<dbReference type="Pfam" id="PF00009">
    <property type="entry name" value="GTP_EFTU"/>
    <property type="match status" value="1"/>
</dbReference>
<dbReference type="GO" id="GO:0003924">
    <property type="term" value="F:GTPase activity"/>
    <property type="evidence" value="ECO:0007669"/>
    <property type="project" value="InterPro"/>
</dbReference>
<organism evidence="4">
    <name type="scientific">mine drainage metagenome</name>
    <dbReference type="NCBI Taxonomy" id="410659"/>
    <lineage>
        <taxon>unclassified sequences</taxon>
        <taxon>metagenomes</taxon>
        <taxon>ecological metagenomes</taxon>
    </lineage>
</organism>
<gene>
    <name evidence="4" type="ORF">B1A_17492</name>
</gene>
<dbReference type="PRINTS" id="PR00315">
    <property type="entry name" value="ELONGATNFCT"/>
</dbReference>
<keyword evidence="4" id="KW-0648">Protein biosynthesis</keyword>
<dbReference type="SUPFAM" id="SSF52540">
    <property type="entry name" value="P-loop containing nucleoside triphosphate hydrolases"/>
    <property type="match status" value="1"/>
</dbReference>
<accession>T0YPX8</accession>
<keyword evidence="2" id="KW-0342">GTP-binding</keyword>
<dbReference type="PANTHER" id="PTHR43261">
    <property type="entry name" value="TRANSLATION ELONGATION FACTOR G-RELATED"/>
    <property type="match status" value="1"/>
</dbReference>
<dbReference type="PROSITE" id="PS51722">
    <property type="entry name" value="G_TR_2"/>
    <property type="match status" value="1"/>
</dbReference>
<name>T0YPX8_9ZZZZ</name>
<evidence type="ECO:0000256" key="1">
    <source>
        <dbReference type="ARBA" id="ARBA00022741"/>
    </source>
</evidence>
<evidence type="ECO:0000259" key="3">
    <source>
        <dbReference type="PROSITE" id="PS51722"/>
    </source>
</evidence>
<dbReference type="InterPro" id="IPR005225">
    <property type="entry name" value="Small_GTP-bd"/>
</dbReference>
<sequence length="257" mass="27508">MRPVSNVAILGHSHDGKTTLAEALLFAAGVIPRLGTTDQGTTALDYEPEEQHRHISIQVGLATLPWEGRRITLLDTPGFQDFEGEVLGALEVADAAVVTASAAGGGHLSVGTEAAWKQLAARSLPRLVVMTKLDKEHADFDATLAALQAHLSPRVVALQVPIGQEHGFEGAVDLLSGRALRFDERGGHQLQEPPAELAAEVSRRRQELVEAICESDDALLEQYLEGQEPAQERLVEALRRATIGARLAPLLVAAPAR</sequence>
<feature type="non-terminal residue" evidence="4">
    <location>
        <position position="257"/>
    </location>
</feature>
<evidence type="ECO:0000313" key="4">
    <source>
        <dbReference type="EMBL" id="EQD37596.1"/>
    </source>
</evidence>
<dbReference type="InterPro" id="IPR027417">
    <property type="entry name" value="P-loop_NTPase"/>
</dbReference>
<feature type="domain" description="Tr-type G" evidence="3">
    <location>
        <begin position="2"/>
        <end position="257"/>
    </location>
</feature>
<dbReference type="CDD" id="cd04170">
    <property type="entry name" value="EF-G_bact"/>
    <property type="match status" value="1"/>
</dbReference>
<reference evidence="4" key="2">
    <citation type="journal article" date="2014" name="ISME J.">
        <title>Microbial stratification in low pH oxic and suboxic macroscopic growths along an acid mine drainage.</title>
        <authorList>
            <person name="Mendez-Garcia C."/>
            <person name="Mesa V."/>
            <person name="Sprenger R.R."/>
            <person name="Richter M."/>
            <person name="Diez M.S."/>
            <person name="Solano J."/>
            <person name="Bargiela R."/>
            <person name="Golyshina O.V."/>
            <person name="Manteca A."/>
            <person name="Ramos J.L."/>
            <person name="Gallego J.R."/>
            <person name="Llorente I."/>
            <person name="Martins Dos Santos V.A."/>
            <person name="Jensen O.N."/>
            <person name="Pelaez A.I."/>
            <person name="Sanchez J."/>
            <person name="Ferrer M."/>
        </authorList>
    </citation>
    <scope>NUCLEOTIDE SEQUENCE</scope>
</reference>
<dbReference type="EMBL" id="AUZX01012863">
    <property type="protein sequence ID" value="EQD37596.1"/>
    <property type="molecule type" value="Genomic_DNA"/>
</dbReference>
<dbReference type="GO" id="GO:0032790">
    <property type="term" value="P:ribosome disassembly"/>
    <property type="evidence" value="ECO:0007669"/>
    <property type="project" value="TreeGrafter"/>
</dbReference>
<dbReference type="PANTHER" id="PTHR43261:SF6">
    <property type="entry name" value="ELONGATION FACTOR G-LIKE PROTEIN"/>
    <property type="match status" value="1"/>
</dbReference>
<protein>
    <submittedName>
        <fullName evidence="4">Translation elongation factor G</fullName>
    </submittedName>
</protein>
<keyword evidence="1" id="KW-0547">Nucleotide-binding</keyword>